<dbReference type="CDD" id="cd00501">
    <property type="entry name" value="Peptidase_C15"/>
    <property type="match status" value="1"/>
</dbReference>
<feature type="region of interest" description="Disordered" evidence="12">
    <location>
        <begin position="1019"/>
        <end position="1040"/>
    </location>
</feature>
<evidence type="ECO:0000256" key="4">
    <source>
        <dbReference type="ARBA" id="ARBA00022723"/>
    </source>
</evidence>
<evidence type="ECO:0000313" key="14">
    <source>
        <dbReference type="EMBL" id="GFY88271.1"/>
    </source>
</evidence>
<evidence type="ECO:0000313" key="15">
    <source>
        <dbReference type="Proteomes" id="UP000585474"/>
    </source>
</evidence>
<keyword evidence="3" id="KW-0645">Protease</keyword>
<feature type="coiled-coil region" evidence="11">
    <location>
        <begin position="186"/>
        <end position="213"/>
    </location>
</feature>
<evidence type="ECO:0000256" key="2">
    <source>
        <dbReference type="ARBA" id="ARBA00022490"/>
    </source>
</evidence>
<dbReference type="Pfam" id="PF13920">
    <property type="entry name" value="zf-C3HC4_3"/>
    <property type="match status" value="1"/>
</dbReference>
<name>A0A7J0EP48_9ERIC</name>
<feature type="region of interest" description="Disordered" evidence="12">
    <location>
        <begin position="89"/>
        <end position="128"/>
    </location>
</feature>
<gene>
    <name evidence="14" type="ORF">Acr_06g0002110</name>
</gene>
<dbReference type="Gene3D" id="3.40.630.20">
    <property type="entry name" value="Peptidase C15, pyroglutamyl peptidase I-like"/>
    <property type="match status" value="1"/>
</dbReference>
<feature type="domain" description="RING-type" evidence="13">
    <location>
        <begin position="283"/>
        <end position="318"/>
    </location>
</feature>
<keyword evidence="8" id="KW-0862">Zinc</keyword>
<proteinExistence type="inferred from homology"/>
<dbReference type="GO" id="GO:0006508">
    <property type="term" value="P:proteolysis"/>
    <property type="evidence" value="ECO:0007669"/>
    <property type="project" value="UniProtKB-KW"/>
</dbReference>
<dbReference type="OrthoDB" id="1711136at2759"/>
<feature type="region of interest" description="Disordered" evidence="12">
    <location>
        <begin position="418"/>
        <end position="439"/>
    </location>
</feature>
<dbReference type="InterPro" id="IPR013083">
    <property type="entry name" value="Znf_RING/FYVE/PHD"/>
</dbReference>
<dbReference type="EC" id="3.4.19.3" evidence="10"/>
<keyword evidence="11" id="KW-0175">Coiled coil</keyword>
<dbReference type="CDD" id="cd16649">
    <property type="entry name" value="mRING-HC-C3HC5_CGRF1-like"/>
    <property type="match status" value="1"/>
</dbReference>
<organism evidence="14 15">
    <name type="scientific">Actinidia rufa</name>
    <dbReference type="NCBI Taxonomy" id="165716"/>
    <lineage>
        <taxon>Eukaryota</taxon>
        <taxon>Viridiplantae</taxon>
        <taxon>Streptophyta</taxon>
        <taxon>Embryophyta</taxon>
        <taxon>Tracheophyta</taxon>
        <taxon>Spermatophyta</taxon>
        <taxon>Magnoliopsida</taxon>
        <taxon>eudicotyledons</taxon>
        <taxon>Gunneridae</taxon>
        <taxon>Pentapetalae</taxon>
        <taxon>asterids</taxon>
        <taxon>Ericales</taxon>
        <taxon>Actinidiaceae</taxon>
        <taxon>Actinidia</taxon>
    </lineage>
</organism>
<dbReference type="PRINTS" id="PR00706">
    <property type="entry name" value="PYROGLUPTASE"/>
</dbReference>
<dbReference type="GO" id="GO:0004842">
    <property type="term" value="F:ubiquitin-protein transferase activity"/>
    <property type="evidence" value="ECO:0007669"/>
    <property type="project" value="TreeGrafter"/>
</dbReference>
<evidence type="ECO:0000256" key="6">
    <source>
        <dbReference type="ARBA" id="ARBA00022801"/>
    </source>
</evidence>
<feature type="compositionally biased region" description="Basic and acidic residues" evidence="12">
    <location>
        <begin position="1022"/>
        <end position="1040"/>
    </location>
</feature>
<keyword evidence="15" id="KW-1185">Reference proteome</keyword>
<dbReference type="GO" id="GO:0005829">
    <property type="term" value="C:cytosol"/>
    <property type="evidence" value="ECO:0007669"/>
    <property type="project" value="InterPro"/>
</dbReference>
<accession>A0A7J0EP48</accession>
<dbReference type="GO" id="GO:0008270">
    <property type="term" value="F:zinc ion binding"/>
    <property type="evidence" value="ECO:0007669"/>
    <property type="project" value="UniProtKB-KW"/>
</dbReference>
<dbReference type="FunFam" id="3.40.630.20:FF:000003">
    <property type="entry name" value="Pyrrolidone-carboxylate peptidase isoform A"/>
    <property type="match status" value="1"/>
</dbReference>
<dbReference type="InterPro" id="IPR036440">
    <property type="entry name" value="Peptidase_C15-like_sf"/>
</dbReference>
<dbReference type="PROSITE" id="PS01334">
    <property type="entry name" value="PYRASE_CYS"/>
    <property type="match status" value="1"/>
</dbReference>
<feature type="region of interest" description="Disordered" evidence="12">
    <location>
        <begin position="513"/>
        <end position="560"/>
    </location>
</feature>
<keyword evidence="5 9" id="KW-0863">Zinc-finger</keyword>
<dbReference type="InterPro" id="IPR016125">
    <property type="entry name" value="Peptidase_C15-like"/>
</dbReference>
<evidence type="ECO:0000256" key="10">
    <source>
        <dbReference type="PROSITE-ProRule" id="PRU10077"/>
    </source>
</evidence>
<feature type="compositionally biased region" description="Basic and acidic residues" evidence="12">
    <location>
        <begin position="544"/>
        <end position="560"/>
    </location>
</feature>
<evidence type="ECO:0000256" key="12">
    <source>
        <dbReference type="SAM" id="MobiDB-lite"/>
    </source>
</evidence>
<dbReference type="Pfam" id="PF01470">
    <property type="entry name" value="Peptidase_C15"/>
    <property type="match status" value="1"/>
</dbReference>
<evidence type="ECO:0000259" key="13">
    <source>
        <dbReference type="PROSITE" id="PS50089"/>
    </source>
</evidence>
<feature type="compositionally biased region" description="Polar residues" evidence="12">
    <location>
        <begin position="513"/>
        <end position="538"/>
    </location>
</feature>
<dbReference type="PANTHER" id="PTHR42647:SF9">
    <property type="entry name" value="S-RIBONUCLEASE BINDING PROTEIN SBP1-RELATED"/>
    <property type="match status" value="1"/>
</dbReference>
<keyword evidence="7" id="KW-0788">Thiol protease</keyword>
<evidence type="ECO:0000256" key="7">
    <source>
        <dbReference type="ARBA" id="ARBA00022807"/>
    </source>
</evidence>
<comment type="catalytic activity">
    <reaction evidence="10">
        <text>Release of an N-terminal pyroglutamyl group from a polypeptide, the second amino acid generally not being Pro.</text>
        <dbReference type="EC" id="3.4.19.3"/>
    </reaction>
</comment>
<keyword evidence="6" id="KW-0378">Hydrolase</keyword>
<protein>
    <recommendedName>
        <fullName evidence="10">Pyroglutamyl-peptidase I</fullName>
        <ecNumber evidence="10">3.4.19.3</ecNumber>
    </recommendedName>
</protein>
<keyword evidence="4" id="KW-0479">Metal-binding</keyword>
<reference evidence="14 15" key="1">
    <citation type="submission" date="2019-07" db="EMBL/GenBank/DDBJ databases">
        <title>De Novo Assembly of kiwifruit Actinidia rufa.</title>
        <authorList>
            <person name="Sugita-Konishi S."/>
            <person name="Sato K."/>
            <person name="Mori E."/>
            <person name="Abe Y."/>
            <person name="Kisaki G."/>
            <person name="Hamano K."/>
            <person name="Suezawa K."/>
            <person name="Otani M."/>
            <person name="Fukuda T."/>
            <person name="Manabe T."/>
            <person name="Gomi K."/>
            <person name="Tabuchi M."/>
            <person name="Akimitsu K."/>
            <person name="Kataoka I."/>
        </authorList>
    </citation>
    <scope>NUCLEOTIDE SEQUENCE [LARGE SCALE GENOMIC DNA]</scope>
    <source>
        <strain evidence="15">cv. Fuchu</strain>
    </source>
</reference>
<dbReference type="GO" id="GO:0016920">
    <property type="term" value="F:pyroglutamyl-peptidase activity"/>
    <property type="evidence" value="ECO:0007669"/>
    <property type="project" value="UniProtKB-EC"/>
</dbReference>
<dbReference type="InterPro" id="IPR000816">
    <property type="entry name" value="Peptidase_C15"/>
</dbReference>
<dbReference type="Proteomes" id="UP000585474">
    <property type="component" value="Unassembled WGS sequence"/>
</dbReference>
<evidence type="ECO:0000256" key="3">
    <source>
        <dbReference type="ARBA" id="ARBA00022670"/>
    </source>
</evidence>
<sequence length="1293" mass="143718">MLGGNNNTVLPVFIGENCLQYHTNASNQLQLFGNVPVGCNVDPINYFGNEHDTPMIQPNKRGRGAENISRQQKLQISLKYNVCHAEADRSASIPNQNPVSTGLRLSYDDDEHNSSVTSASGSMTAPPPIILSLGDNIRTELDRQKEELDQFIKIQEENLAKGLRDIKQRHMASFLTSIEKGVSRKLHEKDVEIENINRKNRELVEKIKQVAAEAQNWHYRAKYNESVVNVLKNNLQQAISQGADQGKERFGDSEIDDAASYIDQNNFLGIPGGSGSSKDNMICRACRSKEVSILLMPCRHLCLCKDCDGFISVCPICQSVKTASVQQSSGMEFSAFEQFVSSLPVRCFVKVNMAYELTHTVMLKLPNGDAFEKAVFYENMPRFCPHCKVVGHTETGCNTKKGSQAIGVSKHQNANKNTTDLQSVGKGTKGIDNPAKTPTSNSVNKFRVLVRISEAEEEQTQVSGLEAKSVQVPKTSLDQIASGELKLKLQQTSKAQTGGNVVDQQKNLTQVGKKSITVNSATKSQEKPQSSTTPTSSHMVPMAKGEDNAGVKRNNDRKHLDKNGKIAMFRLCRKLKALKGPLKALNRQHFSHISTRVVAAEEDLLQVQHHLHDNPRDVAKAKYLKNCDKGIEFFHNLIKSNRSRNYIASISLVDRSRSSSKNQVSEVFLQFYKNLLGSNLSCARLAKEIVLEGNILEADQANDLIRAITDVEIKLAIFSIREDKAPGPNGFTSCFIKKAWDIIGCDFCGAVKDFFASGSCSSDMEEIIGITGFSLGSFPFKYLGIPVADSRLPIVQFSPLIVFWDYRSKHEDSPLIKQIIALRDELIALEETEQAAIQKMNQWTVNGELQSKLAYEHFRSRDNKLKWPEIMWNSSATPKHAFVWSIIKSWLGLHKSLSTLKAVVKWVIKEARGTGIQTKAKKLGLASTIYFLWEARNLRNFEGKVQAMEAHFSPPYMDPLQHHAAFKPPETPLEPMESSRSVSALEVSKALSPSAGKKKYGGTEEKWCGNRGTRHYKLCSHSPEDGNLDSRAERKEKQQRDSAKIPRLRLIFFFLELSISVVSALASVETVFIENGKLYSLRMGNCIQVRSELMGSEGPKSVTIHVTGFKKFHGVSENPTESIVSNLTDFVGRRGLPTGVTLGSCTVLETAGDGALPMLCNIMESGVIKGNANNEQVVWLHLGVNSEAVKFAIERQAVNEATFCYPDALGWQPQTSCSVEAILRFLKKKGFDVTVSDDAGRFVCNYVYYHSLRFAQQRNHKSLFVHVPLFSTIKEETQMQFAAALLEAIASTC</sequence>
<evidence type="ECO:0000256" key="11">
    <source>
        <dbReference type="SAM" id="Coils"/>
    </source>
</evidence>
<keyword evidence="2" id="KW-0963">Cytoplasm</keyword>
<evidence type="ECO:0000256" key="5">
    <source>
        <dbReference type="ARBA" id="ARBA00022771"/>
    </source>
</evidence>
<dbReference type="PROSITE" id="PS50089">
    <property type="entry name" value="ZF_RING_2"/>
    <property type="match status" value="1"/>
</dbReference>
<feature type="compositionally biased region" description="Polar residues" evidence="12">
    <location>
        <begin position="114"/>
        <end position="123"/>
    </location>
</feature>
<comment type="caution">
    <text evidence="14">The sequence shown here is derived from an EMBL/GenBank/DDBJ whole genome shotgun (WGS) entry which is preliminary data.</text>
</comment>
<evidence type="ECO:0000256" key="1">
    <source>
        <dbReference type="ARBA" id="ARBA00006641"/>
    </source>
</evidence>
<dbReference type="FunFam" id="3.30.40.10:FF:000239">
    <property type="entry name" value="probable BOI-related E3 ubiquitin-protein ligase 2"/>
    <property type="match status" value="1"/>
</dbReference>
<comment type="similarity">
    <text evidence="1">Belongs to the peptidase C15 family.</text>
</comment>
<dbReference type="InterPro" id="IPR033694">
    <property type="entry name" value="PGPEP1_Cys_AS"/>
</dbReference>
<dbReference type="Gene3D" id="3.30.40.10">
    <property type="entry name" value="Zinc/RING finger domain, C3HC4 (zinc finger)"/>
    <property type="match status" value="1"/>
</dbReference>
<evidence type="ECO:0000256" key="9">
    <source>
        <dbReference type="PROSITE-ProRule" id="PRU00175"/>
    </source>
</evidence>
<evidence type="ECO:0000256" key="8">
    <source>
        <dbReference type="ARBA" id="ARBA00022833"/>
    </source>
</evidence>
<dbReference type="EMBL" id="BJWL01000006">
    <property type="protein sequence ID" value="GFY88271.1"/>
    <property type="molecule type" value="Genomic_DNA"/>
</dbReference>
<dbReference type="PANTHER" id="PTHR42647">
    <property type="entry name" value="SBP (S-RIBONUCLEASE BINDING PROTEIN) FAMILY PROTEIN"/>
    <property type="match status" value="1"/>
</dbReference>
<dbReference type="SUPFAM" id="SSF53182">
    <property type="entry name" value="Pyrrolidone carboxyl peptidase (pyroglutamate aminopeptidase)"/>
    <property type="match status" value="1"/>
</dbReference>
<feature type="active site" evidence="10">
    <location>
        <position position="1244"/>
    </location>
</feature>
<dbReference type="InterPro" id="IPR001841">
    <property type="entry name" value="Znf_RING"/>
</dbReference>